<organism evidence="9 10">
    <name type="scientific">Nocardioides gansuensis</name>
    <dbReference type="NCBI Taxonomy" id="2138300"/>
    <lineage>
        <taxon>Bacteria</taxon>
        <taxon>Bacillati</taxon>
        <taxon>Actinomycetota</taxon>
        <taxon>Actinomycetes</taxon>
        <taxon>Propionibacteriales</taxon>
        <taxon>Nocardioidaceae</taxon>
        <taxon>Nocardioides</taxon>
    </lineage>
</organism>
<evidence type="ECO:0000256" key="5">
    <source>
        <dbReference type="ARBA" id="ARBA00022825"/>
    </source>
</evidence>
<dbReference type="SUPFAM" id="SSF52317">
    <property type="entry name" value="Class I glutamine amidotransferase-like"/>
    <property type="match status" value="1"/>
</dbReference>
<dbReference type="InterPro" id="IPR027478">
    <property type="entry name" value="LdcA_N"/>
</dbReference>
<dbReference type="GO" id="GO:0004180">
    <property type="term" value="F:carboxypeptidase activity"/>
    <property type="evidence" value="ECO:0007669"/>
    <property type="project" value="UniProtKB-KW"/>
</dbReference>
<keyword evidence="10" id="KW-1185">Reference proteome</keyword>
<comment type="caution">
    <text evidence="9">The sequence shown here is derived from an EMBL/GenBank/DDBJ whole genome shotgun (WGS) entry which is preliminary data.</text>
</comment>
<comment type="similarity">
    <text evidence="1">Belongs to the peptidase S66 family.</text>
</comment>
<evidence type="ECO:0000259" key="8">
    <source>
        <dbReference type="Pfam" id="PF17676"/>
    </source>
</evidence>
<proteinExistence type="inferred from homology"/>
<feature type="active site" description="Nucleophile" evidence="6">
    <location>
        <position position="107"/>
    </location>
</feature>
<evidence type="ECO:0000313" key="9">
    <source>
        <dbReference type="EMBL" id="PVG81816.1"/>
    </source>
</evidence>
<name>A0A2T8F7X1_9ACTN</name>
<evidence type="ECO:0000256" key="4">
    <source>
        <dbReference type="ARBA" id="ARBA00022801"/>
    </source>
</evidence>
<dbReference type="SUPFAM" id="SSF141986">
    <property type="entry name" value="LD-carboxypeptidase A C-terminal domain-like"/>
    <property type="match status" value="1"/>
</dbReference>
<keyword evidence="4" id="KW-0378">Hydrolase</keyword>
<gene>
    <name evidence="9" type="ORF">DDE18_17075</name>
</gene>
<sequence length="300" mass="31579">MPPALSPGDAVALVAPASWCEAQWLAASVSTIEGWGFQARVGKRVEGRLGYLAGSDQDRAADLNDALRDPEIRAIVTLRGGCGSLRLLADIDTDALRADPKSIVGFSDITAMHKLWGHTGVPSVHGGHGGRHSDVVRRLLMHEPTEPVQADADQFGSELTTTGTATGPLVGGNLEMLARCVGILDRNLDGHILLLEINRSAGLGMVDRALTQLLLSGSLDGVRGVAVGALEGFEGYVDRGWTVLDVLRDRLGLLDVPILAGLPLGHLDDPVPLLLGVMSSLDADAGTLTAHVPTRTRWPA</sequence>
<keyword evidence="2 9" id="KW-0121">Carboxypeptidase</keyword>
<dbReference type="InterPro" id="IPR029062">
    <property type="entry name" value="Class_I_gatase-like"/>
</dbReference>
<reference evidence="9 10" key="1">
    <citation type="submission" date="2018-04" db="EMBL/GenBank/DDBJ databases">
        <title>Genome of Nocardioides gansuensis WSJ-1.</title>
        <authorList>
            <person name="Wu S."/>
            <person name="Wang G."/>
        </authorList>
    </citation>
    <scope>NUCLEOTIDE SEQUENCE [LARGE SCALE GENOMIC DNA]</scope>
    <source>
        <strain evidence="9 10">WSJ-1</strain>
    </source>
</reference>
<dbReference type="PANTHER" id="PTHR30237">
    <property type="entry name" value="MURAMOYLTETRAPEPTIDE CARBOXYPEPTIDASE"/>
    <property type="match status" value="1"/>
</dbReference>
<feature type="active site" description="Charge relay system" evidence="6">
    <location>
        <position position="266"/>
    </location>
</feature>
<dbReference type="Gene3D" id="3.40.50.10740">
    <property type="entry name" value="Class I glutamine amidotransferase-like"/>
    <property type="match status" value="1"/>
</dbReference>
<dbReference type="CDD" id="cd07025">
    <property type="entry name" value="Peptidase_S66"/>
    <property type="match status" value="1"/>
</dbReference>
<keyword evidence="3" id="KW-0645">Protease</keyword>
<dbReference type="GO" id="GO:0008236">
    <property type="term" value="F:serine-type peptidase activity"/>
    <property type="evidence" value="ECO:0007669"/>
    <property type="project" value="UniProtKB-KW"/>
</dbReference>
<evidence type="ECO:0000256" key="6">
    <source>
        <dbReference type="PIRSR" id="PIRSR028757-1"/>
    </source>
</evidence>
<keyword evidence="5" id="KW-0720">Serine protease</keyword>
<protein>
    <submittedName>
        <fullName evidence="9">LD-carboxypeptidase</fullName>
    </submittedName>
</protein>
<dbReference type="OrthoDB" id="9808993at2"/>
<dbReference type="Proteomes" id="UP000246018">
    <property type="component" value="Unassembled WGS sequence"/>
</dbReference>
<dbReference type="GO" id="GO:0006508">
    <property type="term" value="P:proteolysis"/>
    <property type="evidence" value="ECO:0007669"/>
    <property type="project" value="UniProtKB-KW"/>
</dbReference>
<dbReference type="InterPro" id="IPR040921">
    <property type="entry name" value="Peptidase_S66C"/>
</dbReference>
<dbReference type="EMBL" id="QDGZ01000007">
    <property type="protein sequence ID" value="PVG81816.1"/>
    <property type="molecule type" value="Genomic_DNA"/>
</dbReference>
<dbReference type="AlphaFoldDB" id="A0A2T8F7X1"/>
<evidence type="ECO:0000259" key="7">
    <source>
        <dbReference type="Pfam" id="PF02016"/>
    </source>
</evidence>
<dbReference type="PANTHER" id="PTHR30237:SF2">
    <property type="entry name" value="MUREIN TETRAPEPTIDE CARBOXYPEPTIDASE"/>
    <property type="match status" value="1"/>
</dbReference>
<dbReference type="Pfam" id="PF17676">
    <property type="entry name" value="Peptidase_S66C"/>
    <property type="match status" value="1"/>
</dbReference>
<evidence type="ECO:0000313" key="10">
    <source>
        <dbReference type="Proteomes" id="UP000246018"/>
    </source>
</evidence>
<feature type="domain" description="LD-carboxypeptidase C-terminal" evidence="8">
    <location>
        <begin position="166"/>
        <end position="280"/>
    </location>
</feature>
<feature type="domain" description="LD-carboxypeptidase N-terminal" evidence="7">
    <location>
        <begin position="11"/>
        <end position="126"/>
    </location>
</feature>
<evidence type="ECO:0000256" key="1">
    <source>
        <dbReference type="ARBA" id="ARBA00010233"/>
    </source>
</evidence>
<evidence type="ECO:0000256" key="2">
    <source>
        <dbReference type="ARBA" id="ARBA00022645"/>
    </source>
</evidence>
<dbReference type="Gene3D" id="3.50.30.60">
    <property type="entry name" value="LD-carboxypeptidase A C-terminal domain-like"/>
    <property type="match status" value="1"/>
</dbReference>
<dbReference type="InterPro" id="IPR040449">
    <property type="entry name" value="Peptidase_S66_N"/>
</dbReference>
<accession>A0A2T8F7X1</accession>
<feature type="active site" description="Charge relay system" evidence="6">
    <location>
        <position position="196"/>
    </location>
</feature>
<dbReference type="Pfam" id="PF02016">
    <property type="entry name" value="Peptidase_S66"/>
    <property type="match status" value="1"/>
</dbReference>
<dbReference type="InterPro" id="IPR027461">
    <property type="entry name" value="Carboxypeptidase_A_C_sf"/>
</dbReference>
<dbReference type="PIRSF" id="PIRSF028757">
    <property type="entry name" value="LD-carboxypeptidase"/>
    <property type="match status" value="1"/>
</dbReference>
<dbReference type="InterPro" id="IPR003507">
    <property type="entry name" value="S66_fam"/>
</dbReference>
<evidence type="ECO:0000256" key="3">
    <source>
        <dbReference type="ARBA" id="ARBA00022670"/>
    </source>
</evidence>